<gene>
    <name evidence="1" type="ORF">ACFFX0_16985</name>
</gene>
<organism evidence="1 2">
    <name type="scientific">Citricoccus parietis</name>
    <dbReference type="NCBI Taxonomy" id="592307"/>
    <lineage>
        <taxon>Bacteria</taxon>
        <taxon>Bacillati</taxon>
        <taxon>Actinomycetota</taxon>
        <taxon>Actinomycetes</taxon>
        <taxon>Micrococcales</taxon>
        <taxon>Micrococcaceae</taxon>
        <taxon>Citricoccus</taxon>
    </lineage>
</organism>
<dbReference type="EMBL" id="JBHMFI010000001">
    <property type="protein sequence ID" value="MFB9072802.1"/>
    <property type="molecule type" value="Genomic_DNA"/>
</dbReference>
<dbReference type="Proteomes" id="UP001589575">
    <property type="component" value="Unassembled WGS sequence"/>
</dbReference>
<name>A0ABV5G1I7_9MICC</name>
<evidence type="ECO:0000313" key="1">
    <source>
        <dbReference type="EMBL" id="MFB9072802.1"/>
    </source>
</evidence>
<proteinExistence type="predicted"/>
<sequence length="131" mass="14479">MSTEPPSLVTTSRYFCRVGSTVRSSTSGSTSTISSYARMRTHLLWADGHGTSVTGGSVRWICAESVMGRHAENLSYPTLCPRWRRTGIEADRSQSHPLRPAAPAPAAALWTTHRAPVHGAVVRIRRPRRRR</sequence>
<keyword evidence="2" id="KW-1185">Reference proteome</keyword>
<accession>A0ABV5G1I7</accession>
<comment type="caution">
    <text evidence="1">The sequence shown here is derived from an EMBL/GenBank/DDBJ whole genome shotgun (WGS) entry which is preliminary data.</text>
</comment>
<reference evidence="1 2" key="1">
    <citation type="submission" date="2024-09" db="EMBL/GenBank/DDBJ databases">
        <authorList>
            <person name="Sun Q."/>
            <person name="Mori K."/>
        </authorList>
    </citation>
    <scope>NUCLEOTIDE SEQUENCE [LARGE SCALE GENOMIC DNA]</scope>
    <source>
        <strain evidence="1 2">CCM 7609</strain>
    </source>
</reference>
<protein>
    <submittedName>
        <fullName evidence="1">Uncharacterized protein</fullName>
    </submittedName>
</protein>
<evidence type="ECO:0000313" key="2">
    <source>
        <dbReference type="Proteomes" id="UP001589575"/>
    </source>
</evidence>